<keyword evidence="2" id="KW-1003">Cell membrane</keyword>
<evidence type="ECO:0000256" key="6">
    <source>
        <dbReference type="SAM" id="Phobius"/>
    </source>
</evidence>
<dbReference type="EMBL" id="SMAD01000001">
    <property type="protein sequence ID" value="TCS90353.1"/>
    <property type="molecule type" value="Genomic_DNA"/>
</dbReference>
<dbReference type="PROSITE" id="PS51257">
    <property type="entry name" value="PROKAR_LIPOPROTEIN"/>
    <property type="match status" value="1"/>
</dbReference>
<evidence type="ECO:0000313" key="9">
    <source>
        <dbReference type="EMBL" id="TCS90353.1"/>
    </source>
</evidence>
<dbReference type="Pfam" id="PF12704">
    <property type="entry name" value="MacB_PCD"/>
    <property type="match status" value="1"/>
</dbReference>
<dbReference type="PANTHER" id="PTHR30572">
    <property type="entry name" value="MEMBRANE COMPONENT OF TRANSPORTER-RELATED"/>
    <property type="match status" value="1"/>
</dbReference>
<reference evidence="9 10" key="1">
    <citation type="submission" date="2019-03" db="EMBL/GenBank/DDBJ databases">
        <title>Genomic Encyclopedia of Type Strains, Phase IV (KMG-IV): sequencing the most valuable type-strain genomes for metagenomic binning, comparative biology and taxonomic classification.</title>
        <authorList>
            <person name="Goeker M."/>
        </authorList>
    </citation>
    <scope>NUCLEOTIDE SEQUENCE [LARGE SCALE GENOMIC DNA]</scope>
    <source>
        <strain evidence="9 10">DSM 21100</strain>
    </source>
</reference>
<evidence type="ECO:0000259" key="7">
    <source>
        <dbReference type="Pfam" id="PF02687"/>
    </source>
</evidence>
<evidence type="ECO:0000313" key="10">
    <source>
        <dbReference type="Proteomes" id="UP000295807"/>
    </source>
</evidence>
<dbReference type="Pfam" id="PF02687">
    <property type="entry name" value="FtsX"/>
    <property type="match status" value="1"/>
</dbReference>
<dbReference type="InterPro" id="IPR025857">
    <property type="entry name" value="MacB_PCD"/>
</dbReference>
<evidence type="ECO:0000256" key="5">
    <source>
        <dbReference type="ARBA" id="ARBA00023136"/>
    </source>
</evidence>
<protein>
    <submittedName>
        <fullName evidence="9">MacB-like protein</fullName>
    </submittedName>
</protein>
<keyword evidence="5 6" id="KW-0472">Membrane</keyword>
<dbReference type="GO" id="GO:0005886">
    <property type="term" value="C:plasma membrane"/>
    <property type="evidence" value="ECO:0007669"/>
    <property type="project" value="UniProtKB-SubCell"/>
</dbReference>
<dbReference type="AlphaFoldDB" id="A0A4V2UUE0"/>
<evidence type="ECO:0000256" key="3">
    <source>
        <dbReference type="ARBA" id="ARBA00022692"/>
    </source>
</evidence>
<dbReference type="InterPro" id="IPR003838">
    <property type="entry name" value="ABC3_permease_C"/>
</dbReference>
<feature type="transmembrane region" description="Helical" evidence="6">
    <location>
        <begin position="340"/>
        <end position="360"/>
    </location>
</feature>
<dbReference type="PANTHER" id="PTHR30572:SF18">
    <property type="entry name" value="ABC-TYPE MACROLIDE FAMILY EXPORT SYSTEM PERMEASE COMPONENT 2"/>
    <property type="match status" value="1"/>
</dbReference>
<feature type="transmembrane region" description="Helical" evidence="6">
    <location>
        <begin position="254"/>
        <end position="273"/>
    </location>
</feature>
<accession>A0A4V2UUE0</accession>
<evidence type="ECO:0000256" key="4">
    <source>
        <dbReference type="ARBA" id="ARBA00022989"/>
    </source>
</evidence>
<gene>
    <name evidence="9" type="ORF">EDD80_101553</name>
</gene>
<keyword evidence="10" id="KW-1185">Reference proteome</keyword>
<dbReference type="InterPro" id="IPR050250">
    <property type="entry name" value="Macrolide_Exporter_MacB"/>
</dbReference>
<feature type="domain" description="ABC3 transporter permease C-terminal" evidence="7">
    <location>
        <begin position="260"/>
        <end position="367"/>
    </location>
</feature>
<dbReference type="Proteomes" id="UP000295807">
    <property type="component" value="Unassembled WGS sequence"/>
</dbReference>
<comment type="caution">
    <text evidence="9">The sequence shown here is derived from an EMBL/GenBank/DDBJ whole genome shotgun (WGS) entry which is preliminary data.</text>
</comment>
<proteinExistence type="predicted"/>
<evidence type="ECO:0000256" key="2">
    <source>
        <dbReference type="ARBA" id="ARBA00022475"/>
    </source>
</evidence>
<sequence length="377" mass="41596">MSALRNPHAAPGNRLFARSLVVIQFALALLLITGCLVINLQSRFLQGKDLGYNEENLLKVSLPVNMDGGGISLKNELRQHIRFGSAALGALRTNSGLEMEAGTGRLLSYSMAVDENFLETAEIRLKAGRNFDSREHHSNVLVNEAFVQKFDIDRPVGRKISSSQDSEFTIIGVVNDFQAGALDRMSPLILFKAGSAWGDGSDLFLRLPPGDISKDLSEFAAIFRKHFPYYPFDAQFQADINLRSYRAALRWQRIVNYSCAMAIFIACFGLLGLSLLSAQSRTKEIGIRKVLGASVSGIVALLSGNFIKPVLLAIILATPLAWYIMGQWLEDFAYRISLQWWMFALAGLLALIIALFTVCFQSIKAALANPADSLRNE</sequence>
<evidence type="ECO:0000256" key="1">
    <source>
        <dbReference type="ARBA" id="ARBA00004651"/>
    </source>
</evidence>
<keyword evidence="4 6" id="KW-1133">Transmembrane helix</keyword>
<feature type="domain" description="MacB-like periplasmic core" evidence="8">
    <location>
        <begin position="108"/>
        <end position="196"/>
    </location>
</feature>
<dbReference type="GO" id="GO:0022857">
    <property type="term" value="F:transmembrane transporter activity"/>
    <property type="evidence" value="ECO:0007669"/>
    <property type="project" value="TreeGrafter"/>
</dbReference>
<keyword evidence="3 6" id="KW-0812">Transmembrane</keyword>
<evidence type="ECO:0000259" key="8">
    <source>
        <dbReference type="Pfam" id="PF12704"/>
    </source>
</evidence>
<feature type="transmembrane region" description="Helical" evidence="6">
    <location>
        <begin position="20"/>
        <end position="40"/>
    </location>
</feature>
<organism evidence="9 10">
    <name type="scientific">Anseongella ginsenosidimutans</name>
    <dbReference type="NCBI Taxonomy" id="496056"/>
    <lineage>
        <taxon>Bacteria</taxon>
        <taxon>Pseudomonadati</taxon>
        <taxon>Bacteroidota</taxon>
        <taxon>Sphingobacteriia</taxon>
        <taxon>Sphingobacteriales</taxon>
        <taxon>Sphingobacteriaceae</taxon>
        <taxon>Anseongella</taxon>
    </lineage>
</organism>
<comment type="subcellular location">
    <subcellularLocation>
        <location evidence="1">Cell membrane</location>
        <topology evidence="1">Multi-pass membrane protein</topology>
    </subcellularLocation>
</comment>
<dbReference type="RefSeq" id="WP_147698197.1">
    <property type="nucleotide sequence ID" value="NZ_CP042432.1"/>
</dbReference>
<name>A0A4V2UUE0_9SPHI</name>